<protein>
    <recommendedName>
        <fullName evidence="5">F-actin monooxygenase</fullName>
        <ecNumber evidence="5">1.14.13.225</ecNumber>
    </recommendedName>
</protein>
<dbReference type="FunFam" id="1.10.418.10:FF:000026">
    <property type="entry name" value="protein-methionine sulfoxide oxidase MICAL3 isoform X1"/>
    <property type="match status" value="1"/>
</dbReference>
<evidence type="ECO:0000256" key="5">
    <source>
        <dbReference type="ARBA" id="ARBA00012709"/>
    </source>
</evidence>
<dbReference type="InterPro" id="IPR001781">
    <property type="entry name" value="Znf_LIM"/>
</dbReference>
<keyword evidence="7" id="KW-0963">Cytoplasm</keyword>
<feature type="compositionally biased region" description="Polar residues" evidence="23">
    <location>
        <begin position="1298"/>
        <end position="1310"/>
    </location>
</feature>
<sequence length="2098" mass="233929">MGTMGDPGGFTTTGERVNPAHVMFDRFTQASTCKGTLKAFQELCDHLDLKPCEYRIFYHKLKSRLNYWKAKALWVKLDKRAGQKEYKKGRACVNSKCLIIGAGPCGLRTAIELGFLGAKVVLLEKRDAFSRNNVLHLWPFSIQDLRGLGAKKFHGKFCAGAIDHISIRQLQLMLLKVALLLGIEIHVNVEFKGLIEPPEDQENERIGWRAEVHPRTHPVNELEFDVIIGADGRRNTLAGFRRKEFRGKLAIAITANFINRNTTAEAKVEEISGVAFIFNQKFFQDLREATGIDLENIVYYKDDTHYFVMTAKKQSLLEKGVILHDYADTEMLLSRANVDQEALLSYAREAADFSTNHQLPTLDFAINHYGQPDVAMFDFTCMYASENAALVRQRNGRQLLVSLVGDSLLEPFWPMGTGIARGFLAAMDSGWMVKSWAQGNTPLDVLAERESIYRLLPQTTPENISKNFSHYSVDPTTRYPNISLHFLRPNQVQHLIDTGDSSREMRIEMENVVTSSTPKLTRNESIARSSKLLNWCQRQTEGYRKVSVTDLTMSWKSGMALCSLIHRYRPDLIDFDSLDERDQQKNNQLGFDVAEREFGISPCMTGKEMSQVSEPDKLSMVMYLSQFYEMFKDTVPPGAGDNQNMSPEEKAALINSTKSPISFLSKLGQSIAISRKRNPKDKKEKDVDGLGKRRKTSQAGHSEEEEVLRGNHDDRPSNSTALTERKMKEETAAVGNHNKVKSMATQLLAKFEENAPAESKGLKRQGDSLPNLDLLVAQPPPPSPAPLDPPRESVCLALVPTWRQGSLRKEFPQNIGGSDVCFFCRKRVYVMERLSAEGKFFHRSCFKCDYCGTTLRLSSYAFDVEDGKFYCKPHYCYRLSGQAQRKRPAPTSALLNTKDNQASLPVMVTVDSPGRGEMASLSPAERQTSVPEVNGLQEPSLPKRLRGTPERIELENYRLSLQREEDLEEVPEETLAEHNLSSVLDKDKHAELGSSSSESDMEEEDQEDEDHEEEEQQEPPSPSDLGGVPWKEAVEIHAKLKTDSDPGAEGEDGAQIVRDLKVEEEEDDEEEDDEEESSDAPANTSTRHEAVRVWLESVSGETCEDEDPEVEVGSHDFEPGTEMDQEDIPSDAEAEALLHQSEISEAFPEEDKKSESQGLAFSIEQSSVSPVKLVGEVVLLPVKPPTPQPDSQMSHPSPCLVKSPGMHFFPEPFPLEDFTTPQRTSQTPNAKSPPYPAPTMSPIRSPVCSPVHSPICSQPVPLLETVTTKSPVNSPSCSCPPTGNPLSPICAQPLPCQEPSSSLTSDSPVRTQPVPAVTSTPLVKPASSDRAIPEPQKSLDSSDLETPVKKTDIIEEFWLKSAEIRKSLGLTPMERSSSKSPEKSPVTVGRVPTPDSSSPKSYTPEDLSEQLSPFTGRSVIRRLNITVEGQVISPVEPKSKATDQRDLSSSSGLGLNGSTTTSQTSQAASDSYNTSDSTMLTPPSSPPPPPPNEEPATLRQQEKHHVSWNNGIDGPTTPEPAKAAPTKIKSPVPVPRTQLSPVSVPKPAPRATLVTSPITAPVNAPVVTMRREKSIKPRREEVRKSFVECVAEIPFADDVEDTYDERTPDTTMDRFYTPPTSRPNREREKPPLHLALAMENGTANFPGNQQASKNHKAQQFSPEAKEIAEERMRAREKSIKSQALKDAMAKQLSKMKETDMAKGSATTAKVVWNVASSETSGKSTKKLSGSPKTSAVIALESKKAETLPELFFSIQVNKSLDGSTVSSDGSASGGKSKKRSSLFSPRKNKKEKKAKNESRLSYKHGADETPSPPKHKSLWKAVFSGYKKDKKKNKDDKSCPSTPSSSTTNDSGKKRSSPLGRSSDLKSRRNRSFSEDSDLSCDDVLERSSLKSKADSVYVPHALAFKRAYATKKTYTEEELNAKLTRRVQKAARRQAKQEELKRLHRAQIIQRQLEQVEEKQRQLEERGVAVEKALRGEAGMGKKDDPKLMQEWFKLVQEKNALVRYESELMIFARELELEDRQSRLQQDLRERMAIEDHMKTEVELAQEKHILNEMLEVVEQRDSLVALLEEQRLSEKEEDKDLESVMLSKGFNLNWA</sequence>
<dbReference type="SUPFAM" id="SSF51905">
    <property type="entry name" value="FAD/NAD(P)-binding domain"/>
    <property type="match status" value="1"/>
</dbReference>
<feature type="compositionally biased region" description="Acidic residues" evidence="23">
    <location>
        <begin position="1119"/>
        <end position="1134"/>
    </location>
</feature>
<feature type="compositionally biased region" description="Acidic residues" evidence="23">
    <location>
        <begin position="999"/>
        <end position="1017"/>
    </location>
</feature>
<dbReference type="InterPro" id="IPR036188">
    <property type="entry name" value="FAD/NAD-bd_sf"/>
</dbReference>
<dbReference type="GO" id="GO:0071949">
    <property type="term" value="F:FAD binding"/>
    <property type="evidence" value="ECO:0007669"/>
    <property type="project" value="InterPro"/>
</dbReference>
<dbReference type="EC" id="1.14.13.225" evidence="5"/>
<evidence type="ECO:0000256" key="7">
    <source>
        <dbReference type="ARBA" id="ARBA00022490"/>
    </source>
</evidence>
<keyword evidence="6" id="KW-0268">Exocytosis</keyword>
<feature type="coiled-coil region" evidence="22">
    <location>
        <begin position="1921"/>
        <end position="1974"/>
    </location>
</feature>
<feature type="compositionally biased region" description="Low complexity" evidence="23">
    <location>
        <begin position="1270"/>
        <end position="1281"/>
    </location>
</feature>
<feature type="compositionally biased region" description="Polar residues" evidence="23">
    <location>
        <begin position="1219"/>
        <end position="1230"/>
    </location>
</feature>
<feature type="region of interest" description="Disordered" evidence="23">
    <location>
        <begin position="1183"/>
        <end position="1244"/>
    </location>
</feature>
<feature type="domain" description="LIM zinc-binding" evidence="25">
    <location>
        <begin position="819"/>
        <end position="881"/>
    </location>
</feature>
<feature type="region of interest" description="Disordered" evidence="23">
    <location>
        <begin position="1600"/>
        <end position="1629"/>
    </location>
</feature>
<dbReference type="Gene3D" id="1.10.418.10">
    <property type="entry name" value="Calponin-like domain"/>
    <property type="match status" value="1"/>
</dbReference>
<dbReference type="PROSITE" id="PS51848">
    <property type="entry name" value="BMERB"/>
    <property type="match status" value="1"/>
</dbReference>
<feature type="compositionally biased region" description="Acidic residues" evidence="23">
    <location>
        <begin position="1062"/>
        <end position="1078"/>
    </location>
</feature>
<evidence type="ECO:0000256" key="18">
    <source>
        <dbReference type="ARBA" id="ARBA00023212"/>
    </source>
</evidence>
<evidence type="ECO:0000256" key="13">
    <source>
        <dbReference type="ARBA" id="ARBA00023002"/>
    </source>
</evidence>
<feature type="compositionally biased region" description="Basic and acidic residues" evidence="23">
    <location>
        <begin position="1663"/>
        <end position="1679"/>
    </location>
</feature>
<evidence type="ECO:0000256" key="4">
    <source>
        <dbReference type="ARBA" id="ARBA00008223"/>
    </source>
</evidence>
<keyword evidence="17" id="KW-0009">Actin-binding</keyword>
<reference evidence="27" key="1">
    <citation type="submission" date="2025-08" db="UniProtKB">
        <authorList>
            <consortium name="Ensembl"/>
        </authorList>
    </citation>
    <scope>IDENTIFICATION</scope>
</reference>
<dbReference type="SUPFAM" id="SSF57716">
    <property type="entry name" value="Glucocorticoid receptor-like (DNA-binding domain)"/>
    <property type="match status" value="2"/>
</dbReference>
<dbReference type="Gene3D" id="2.10.110.10">
    <property type="entry name" value="Cysteine Rich Protein"/>
    <property type="match status" value="1"/>
</dbReference>
<dbReference type="PROSITE" id="PS50023">
    <property type="entry name" value="LIM_DOMAIN_2"/>
    <property type="match status" value="1"/>
</dbReference>
<evidence type="ECO:0000256" key="21">
    <source>
        <dbReference type="PROSITE-ProRule" id="PRU00125"/>
    </source>
</evidence>
<evidence type="ECO:0000256" key="3">
    <source>
        <dbReference type="ARBA" id="ARBA00004245"/>
    </source>
</evidence>
<evidence type="ECO:0000256" key="9">
    <source>
        <dbReference type="ARBA" id="ARBA00022723"/>
    </source>
</evidence>
<evidence type="ECO:0000256" key="15">
    <source>
        <dbReference type="ARBA" id="ARBA00023038"/>
    </source>
</evidence>
<feature type="region of interest" description="Disordered" evidence="23">
    <location>
        <begin position="1368"/>
        <end position="1550"/>
    </location>
</feature>
<dbReference type="InterPro" id="IPR001715">
    <property type="entry name" value="CH_dom"/>
</dbReference>
<dbReference type="InterPro" id="IPR050540">
    <property type="entry name" value="F-actin_Monoox_Mical"/>
</dbReference>
<dbReference type="PANTHER" id="PTHR23167">
    <property type="entry name" value="CALPONIN HOMOLOGY DOMAIN-CONTAINING PROTEIN DDB_G0272472-RELATED"/>
    <property type="match status" value="1"/>
</dbReference>
<proteinExistence type="inferred from homology"/>
<dbReference type="Proteomes" id="UP000694557">
    <property type="component" value="Unassembled WGS sequence"/>
</dbReference>
<evidence type="ECO:0000256" key="11">
    <source>
        <dbReference type="ARBA" id="ARBA00022833"/>
    </source>
</evidence>
<feature type="compositionally biased region" description="Low complexity" evidence="23">
    <location>
        <begin position="1515"/>
        <end position="1529"/>
    </location>
</feature>
<evidence type="ECO:0000259" key="25">
    <source>
        <dbReference type="PROSITE" id="PS50023"/>
    </source>
</evidence>
<feature type="region of interest" description="Disordered" evidence="23">
    <location>
        <begin position="964"/>
        <end position="1134"/>
    </location>
</feature>
<evidence type="ECO:0000259" key="26">
    <source>
        <dbReference type="PROSITE" id="PS51848"/>
    </source>
</evidence>
<feature type="region of interest" description="Disordered" evidence="23">
    <location>
        <begin position="910"/>
        <end position="949"/>
    </location>
</feature>
<dbReference type="GO" id="GO:0005634">
    <property type="term" value="C:nucleus"/>
    <property type="evidence" value="ECO:0007669"/>
    <property type="project" value="UniProtKB-SubCell"/>
</dbReference>
<dbReference type="InterPro" id="IPR002938">
    <property type="entry name" value="FAD-bd"/>
</dbReference>
<keyword evidence="13" id="KW-0560">Oxidoreductase</keyword>
<evidence type="ECO:0000256" key="17">
    <source>
        <dbReference type="ARBA" id="ARBA00023203"/>
    </source>
</evidence>
<dbReference type="Pfam" id="PF25413">
    <property type="entry name" value="Rossman_Mical"/>
    <property type="match status" value="1"/>
</dbReference>
<keyword evidence="14" id="KW-0503">Monooxygenase</keyword>
<reference evidence="27" key="2">
    <citation type="submission" date="2025-09" db="UniProtKB">
        <authorList>
            <consortium name="Ensembl"/>
        </authorList>
    </citation>
    <scope>IDENTIFICATION</scope>
</reference>
<evidence type="ECO:0000256" key="8">
    <source>
        <dbReference type="ARBA" id="ARBA00022630"/>
    </source>
</evidence>
<keyword evidence="18" id="KW-0206">Cytoskeleton</keyword>
<name>A0A8C7FZH1_ONCKI</name>
<dbReference type="FunFam" id="3.50.50.60:FF:000004">
    <property type="entry name" value="protein-methionine sulfoxide oxidase MICAL2 isoform X1"/>
    <property type="match status" value="1"/>
</dbReference>
<evidence type="ECO:0000256" key="23">
    <source>
        <dbReference type="SAM" id="MobiDB-lite"/>
    </source>
</evidence>
<keyword evidence="19" id="KW-0539">Nucleus</keyword>
<dbReference type="SMART" id="SM00132">
    <property type="entry name" value="LIM"/>
    <property type="match status" value="1"/>
</dbReference>
<feature type="compositionally biased region" description="Basic and acidic residues" evidence="23">
    <location>
        <begin position="1032"/>
        <end position="1044"/>
    </location>
</feature>
<comment type="cofactor">
    <cofactor evidence="1">
        <name>FAD</name>
        <dbReference type="ChEBI" id="CHEBI:57692"/>
    </cofactor>
</comment>
<dbReference type="Gene3D" id="3.50.50.60">
    <property type="entry name" value="FAD/NAD(P)-binding domain"/>
    <property type="match status" value="1"/>
</dbReference>
<evidence type="ECO:0000259" key="24">
    <source>
        <dbReference type="PROSITE" id="PS50021"/>
    </source>
</evidence>
<dbReference type="Pfam" id="PF12130">
    <property type="entry name" value="bMERB_dom"/>
    <property type="match status" value="1"/>
</dbReference>
<evidence type="ECO:0000256" key="10">
    <source>
        <dbReference type="ARBA" id="ARBA00022827"/>
    </source>
</evidence>
<dbReference type="SMART" id="SM01203">
    <property type="entry name" value="DUF3585"/>
    <property type="match status" value="1"/>
</dbReference>
<dbReference type="Pfam" id="PF00412">
    <property type="entry name" value="LIM"/>
    <property type="match status" value="1"/>
</dbReference>
<evidence type="ECO:0000256" key="14">
    <source>
        <dbReference type="ARBA" id="ARBA00023033"/>
    </source>
</evidence>
<keyword evidence="11 21" id="KW-0862">Zinc</keyword>
<dbReference type="PANTHER" id="PTHR23167:SF51">
    <property type="entry name" value="[F-ACTIN]-MONOOXYGENASE MICAL3"/>
    <property type="match status" value="1"/>
</dbReference>
<keyword evidence="8" id="KW-0285">Flavoprotein</keyword>
<keyword evidence="28" id="KW-1185">Reference proteome</keyword>
<dbReference type="GO" id="GO:0120501">
    <property type="term" value="F:F-actin monooxygenase activity"/>
    <property type="evidence" value="ECO:0007669"/>
    <property type="project" value="UniProtKB-EC"/>
</dbReference>
<gene>
    <name evidence="27" type="primary">MICAL3</name>
</gene>
<evidence type="ECO:0000256" key="16">
    <source>
        <dbReference type="ARBA" id="ARBA00023054"/>
    </source>
</evidence>
<evidence type="ECO:0000256" key="19">
    <source>
        <dbReference type="ARBA" id="ARBA00023242"/>
    </source>
</evidence>
<feature type="region of interest" description="Disordered" evidence="23">
    <location>
        <begin position="1641"/>
        <end position="1683"/>
    </location>
</feature>
<keyword evidence="10" id="KW-0274">FAD</keyword>
<dbReference type="PRINTS" id="PR00420">
    <property type="entry name" value="RNGMNOXGNASE"/>
</dbReference>
<feature type="region of interest" description="Disordered" evidence="23">
    <location>
        <begin position="1267"/>
        <end position="1346"/>
    </location>
</feature>
<feature type="compositionally biased region" description="Polar residues" evidence="23">
    <location>
        <begin position="1641"/>
        <end position="1661"/>
    </location>
</feature>
<feature type="compositionally biased region" description="Polar residues" evidence="23">
    <location>
        <begin position="1472"/>
        <end position="1481"/>
    </location>
</feature>
<feature type="compositionally biased region" description="Pro residues" evidence="23">
    <location>
        <begin position="1483"/>
        <end position="1493"/>
    </location>
</feature>
<feature type="compositionally biased region" description="Basic and acidic residues" evidence="23">
    <location>
        <begin position="707"/>
        <end position="716"/>
    </location>
</feature>
<dbReference type="PROSITE" id="PS00478">
    <property type="entry name" value="LIM_DOMAIN_1"/>
    <property type="match status" value="1"/>
</dbReference>
<comment type="similarity">
    <text evidence="4">Belongs to the Mical family.</text>
</comment>
<evidence type="ECO:0000256" key="2">
    <source>
        <dbReference type="ARBA" id="ARBA00004123"/>
    </source>
</evidence>
<dbReference type="SUPFAM" id="SSF47576">
    <property type="entry name" value="Calponin-homology domain, CH-domain"/>
    <property type="match status" value="1"/>
</dbReference>
<organism evidence="27 28">
    <name type="scientific">Oncorhynchus kisutch</name>
    <name type="common">Coho salmon</name>
    <name type="synonym">Salmo kisutch</name>
    <dbReference type="NCBI Taxonomy" id="8019"/>
    <lineage>
        <taxon>Eukaryota</taxon>
        <taxon>Metazoa</taxon>
        <taxon>Chordata</taxon>
        <taxon>Craniata</taxon>
        <taxon>Vertebrata</taxon>
        <taxon>Euteleostomi</taxon>
        <taxon>Actinopterygii</taxon>
        <taxon>Neopterygii</taxon>
        <taxon>Teleostei</taxon>
        <taxon>Protacanthopterygii</taxon>
        <taxon>Salmoniformes</taxon>
        <taxon>Salmonidae</taxon>
        <taxon>Salmoninae</taxon>
        <taxon>Oncorhynchus</taxon>
    </lineage>
</organism>
<feature type="compositionally biased region" description="Basic residues" evidence="23">
    <location>
        <begin position="1775"/>
        <end position="1793"/>
    </location>
</feature>
<feature type="region of interest" description="Disordered" evidence="23">
    <location>
        <begin position="672"/>
        <end position="725"/>
    </location>
</feature>
<feature type="compositionally biased region" description="Basic and acidic residues" evidence="23">
    <location>
        <begin position="681"/>
        <end position="691"/>
    </location>
</feature>
<dbReference type="GO" id="GO:0006887">
    <property type="term" value="P:exocytosis"/>
    <property type="evidence" value="ECO:0007669"/>
    <property type="project" value="UniProtKB-KW"/>
</dbReference>
<dbReference type="PROSITE" id="PS50021">
    <property type="entry name" value="CH"/>
    <property type="match status" value="1"/>
</dbReference>
<evidence type="ECO:0000256" key="6">
    <source>
        <dbReference type="ARBA" id="ARBA00022483"/>
    </source>
</evidence>
<comment type="catalytic activity">
    <reaction evidence="20">
        <text>L-methionyl-[F-actin] + NADPH + O2 + H(+) = L-methionyl-(R)-S-oxide-[F-actin] + NADP(+) + H2O</text>
        <dbReference type="Rhea" id="RHEA:51308"/>
        <dbReference type="Rhea" id="RHEA-COMP:12953"/>
        <dbReference type="Rhea" id="RHEA-COMP:12956"/>
        <dbReference type="ChEBI" id="CHEBI:15377"/>
        <dbReference type="ChEBI" id="CHEBI:15378"/>
        <dbReference type="ChEBI" id="CHEBI:15379"/>
        <dbReference type="ChEBI" id="CHEBI:16044"/>
        <dbReference type="ChEBI" id="CHEBI:45764"/>
        <dbReference type="ChEBI" id="CHEBI:57783"/>
        <dbReference type="ChEBI" id="CHEBI:58349"/>
        <dbReference type="EC" id="1.14.13.225"/>
    </reaction>
</comment>
<dbReference type="CDD" id="cd09439">
    <property type="entry name" value="LIM_Mical"/>
    <property type="match status" value="1"/>
</dbReference>
<keyword evidence="16 22" id="KW-0175">Coiled coil</keyword>
<feature type="domain" description="BMERB" evidence="26">
    <location>
        <begin position="1937"/>
        <end position="2086"/>
    </location>
</feature>
<evidence type="ECO:0000256" key="1">
    <source>
        <dbReference type="ARBA" id="ARBA00001974"/>
    </source>
</evidence>
<evidence type="ECO:0000313" key="27">
    <source>
        <dbReference type="Ensembl" id="ENSOKIP00005035421.1"/>
    </source>
</evidence>
<feature type="region of interest" description="Disordered" evidence="23">
    <location>
        <begin position="1760"/>
        <end position="1879"/>
    </location>
</feature>
<dbReference type="InterPro" id="IPR036872">
    <property type="entry name" value="CH_dom_sf"/>
</dbReference>
<dbReference type="Pfam" id="PF00307">
    <property type="entry name" value="CH"/>
    <property type="match status" value="1"/>
</dbReference>
<dbReference type="SMART" id="SM00033">
    <property type="entry name" value="CH"/>
    <property type="match status" value="1"/>
</dbReference>
<feature type="compositionally biased region" description="Basic and acidic residues" evidence="23">
    <location>
        <begin position="1437"/>
        <end position="1446"/>
    </location>
</feature>
<evidence type="ECO:0000256" key="20">
    <source>
        <dbReference type="ARBA" id="ARBA00049522"/>
    </source>
</evidence>
<feature type="compositionally biased region" description="Basic and acidic residues" evidence="23">
    <location>
        <begin position="1794"/>
        <end position="1807"/>
    </location>
</feature>
<dbReference type="Ensembl" id="ENSOKIT00005037367.1">
    <property type="protein sequence ID" value="ENSOKIP00005035421.1"/>
    <property type="gene ID" value="ENSOKIG00005014137.1"/>
</dbReference>
<keyword evidence="9 21" id="KW-0479">Metal-binding</keyword>
<dbReference type="GO" id="GO:0046872">
    <property type="term" value="F:metal ion binding"/>
    <property type="evidence" value="ECO:0007669"/>
    <property type="project" value="UniProtKB-KW"/>
</dbReference>
<feature type="compositionally biased region" description="Acidic residues" evidence="23">
    <location>
        <begin position="965"/>
        <end position="974"/>
    </location>
</feature>
<dbReference type="GO" id="GO:0003779">
    <property type="term" value="F:actin binding"/>
    <property type="evidence" value="ECO:0007669"/>
    <property type="project" value="UniProtKB-KW"/>
</dbReference>
<keyword evidence="15 21" id="KW-0440">LIM domain</keyword>
<feature type="domain" description="Calponin-homology (CH)" evidence="24">
    <location>
        <begin position="526"/>
        <end position="632"/>
    </location>
</feature>
<dbReference type="GO" id="GO:0005856">
    <property type="term" value="C:cytoskeleton"/>
    <property type="evidence" value="ECO:0007669"/>
    <property type="project" value="UniProtKB-SubCell"/>
</dbReference>
<keyword evidence="12" id="KW-0521">NADP</keyword>
<comment type="subcellular location">
    <subcellularLocation>
        <location evidence="3">Cytoplasm</location>
        <location evidence="3">Cytoskeleton</location>
    </subcellularLocation>
    <subcellularLocation>
        <location evidence="2">Nucleus</location>
    </subcellularLocation>
</comment>
<evidence type="ECO:0000256" key="12">
    <source>
        <dbReference type="ARBA" id="ARBA00022857"/>
    </source>
</evidence>
<evidence type="ECO:0000313" key="28">
    <source>
        <dbReference type="Proteomes" id="UP000694557"/>
    </source>
</evidence>
<feature type="compositionally biased region" description="Low complexity" evidence="23">
    <location>
        <begin position="1839"/>
        <end position="1850"/>
    </location>
</feature>
<accession>A0A8C7FZH1</accession>
<dbReference type="FunFam" id="2.10.110.10:FF:000043">
    <property type="entry name" value="protein-methionine sulfoxide oxidase MICAL3 isoform X2"/>
    <property type="match status" value="1"/>
</dbReference>
<dbReference type="InterPro" id="IPR057494">
    <property type="entry name" value="Rossman_Mical"/>
</dbReference>
<feature type="compositionally biased region" description="Low complexity" evidence="23">
    <location>
        <begin position="1447"/>
        <end position="1471"/>
    </location>
</feature>
<evidence type="ECO:0000256" key="22">
    <source>
        <dbReference type="SAM" id="Coils"/>
    </source>
</evidence>
<dbReference type="Pfam" id="PF01494">
    <property type="entry name" value="FAD_binding_3"/>
    <property type="match status" value="1"/>
</dbReference>
<dbReference type="GeneTree" id="ENSGT00940000155580"/>
<dbReference type="InterPro" id="IPR022735">
    <property type="entry name" value="bMERB_dom"/>
</dbReference>